<protein>
    <submittedName>
        <fullName evidence="1">Uncharacterized protein</fullName>
    </submittedName>
</protein>
<proteinExistence type="predicted"/>
<accession>A0A392SD36</accession>
<feature type="non-terminal residue" evidence="1">
    <location>
        <position position="1"/>
    </location>
</feature>
<sequence>SDEAKVVAVVGDTDEATDGSAYI</sequence>
<dbReference type="EMBL" id="LXQA010363761">
    <property type="protein sequence ID" value="MCI46853.1"/>
    <property type="molecule type" value="Genomic_DNA"/>
</dbReference>
<dbReference type="AlphaFoldDB" id="A0A392SD36"/>
<name>A0A392SD36_9FABA</name>
<reference evidence="1 2" key="1">
    <citation type="journal article" date="2018" name="Front. Plant Sci.">
        <title>Red Clover (Trifolium pratense) and Zigzag Clover (T. medium) - A Picture of Genomic Similarities and Differences.</title>
        <authorList>
            <person name="Dluhosova J."/>
            <person name="Istvanek J."/>
            <person name="Nedelnik J."/>
            <person name="Repkova J."/>
        </authorList>
    </citation>
    <scope>NUCLEOTIDE SEQUENCE [LARGE SCALE GENOMIC DNA]</scope>
    <source>
        <strain evidence="2">cv. 10/8</strain>
        <tissue evidence="1">Leaf</tissue>
    </source>
</reference>
<evidence type="ECO:0000313" key="1">
    <source>
        <dbReference type="EMBL" id="MCI46853.1"/>
    </source>
</evidence>
<comment type="caution">
    <text evidence="1">The sequence shown here is derived from an EMBL/GenBank/DDBJ whole genome shotgun (WGS) entry which is preliminary data.</text>
</comment>
<dbReference type="Proteomes" id="UP000265520">
    <property type="component" value="Unassembled WGS sequence"/>
</dbReference>
<organism evidence="1 2">
    <name type="scientific">Trifolium medium</name>
    <dbReference type="NCBI Taxonomy" id="97028"/>
    <lineage>
        <taxon>Eukaryota</taxon>
        <taxon>Viridiplantae</taxon>
        <taxon>Streptophyta</taxon>
        <taxon>Embryophyta</taxon>
        <taxon>Tracheophyta</taxon>
        <taxon>Spermatophyta</taxon>
        <taxon>Magnoliopsida</taxon>
        <taxon>eudicotyledons</taxon>
        <taxon>Gunneridae</taxon>
        <taxon>Pentapetalae</taxon>
        <taxon>rosids</taxon>
        <taxon>fabids</taxon>
        <taxon>Fabales</taxon>
        <taxon>Fabaceae</taxon>
        <taxon>Papilionoideae</taxon>
        <taxon>50 kb inversion clade</taxon>
        <taxon>NPAAA clade</taxon>
        <taxon>Hologalegina</taxon>
        <taxon>IRL clade</taxon>
        <taxon>Trifolieae</taxon>
        <taxon>Trifolium</taxon>
    </lineage>
</organism>
<evidence type="ECO:0000313" key="2">
    <source>
        <dbReference type="Proteomes" id="UP000265520"/>
    </source>
</evidence>
<keyword evidence="2" id="KW-1185">Reference proteome</keyword>